<dbReference type="InterPro" id="IPR006311">
    <property type="entry name" value="TAT_signal"/>
</dbReference>
<dbReference type="EC" id="1.1.1.-" evidence="3"/>
<organism evidence="3 4">
    <name type="scientific">Rohdeia mirabilis</name>
    <dbReference type="NCBI Taxonomy" id="2528008"/>
    <lineage>
        <taxon>Bacteria</taxon>
        <taxon>Pseudomonadati</taxon>
        <taxon>Planctomycetota</taxon>
        <taxon>Planctomycetia</taxon>
        <taxon>Planctomycetia incertae sedis</taxon>
        <taxon>Rohdeia</taxon>
    </lineage>
</organism>
<accession>A0A518D540</accession>
<keyword evidence="4" id="KW-1185">Reference proteome</keyword>
<dbReference type="GO" id="GO:0016491">
    <property type="term" value="F:oxidoreductase activity"/>
    <property type="evidence" value="ECO:0007669"/>
    <property type="project" value="UniProtKB-KW"/>
</dbReference>
<evidence type="ECO:0000313" key="4">
    <source>
        <dbReference type="Proteomes" id="UP000319342"/>
    </source>
</evidence>
<sequence length="306" mass="33907" precursor="true">MTTRRHLLQGALAASASLGLASYARATAPVQEGLGAVHRRRIPKTGELIPCIGLGTSRTLDVDPNGDIDALVEVMRLFLATGGSVIDSSPMYGQAEAVVGRLLERLDRSDVYFATKVWTDEGREAGIEQMETSARLMGAQRIDLMQIHNLVDYATHLRTIRAWKDEGKLRHIGATEMRNWTEVERILKEDDLDFIQIPYSMAERAVEKRILPAAMDNGVAVLVMRPFQRAGLFDVVEGKPLPEWAAEIDCTSWGQFFLKWVLSHPAVTCPIPATSKPHHLVDNMGAGVGRLPDEAMRARMLKVLED</sequence>
<dbReference type="RefSeq" id="WP_145192108.1">
    <property type="nucleotide sequence ID" value="NZ_CP036290.1"/>
</dbReference>
<dbReference type="PANTHER" id="PTHR43638:SF3">
    <property type="entry name" value="ALDEHYDE REDUCTASE"/>
    <property type="match status" value="1"/>
</dbReference>
<dbReference type="SUPFAM" id="SSF51430">
    <property type="entry name" value="NAD(P)-linked oxidoreductase"/>
    <property type="match status" value="1"/>
</dbReference>
<proteinExistence type="predicted"/>
<dbReference type="InterPro" id="IPR036812">
    <property type="entry name" value="NAD(P)_OxRdtase_dom_sf"/>
</dbReference>
<dbReference type="Gene3D" id="3.20.20.100">
    <property type="entry name" value="NADP-dependent oxidoreductase domain"/>
    <property type="match status" value="1"/>
</dbReference>
<dbReference type="OrthoDB" id="9773828at2"/>
<feature type="domain" description="NADP-dependent oxidoreductase" evidence="2">
    <location>
        <begin position="52"/>
        <end position="297"/>
    </location>
</feature>
<protein>
    <submittedName>
        <fullName evidence="3">General stress protein 69</fullName>
        <ecNumber evidence="3">1.1.1.-</ecNumber>
    </submittedName>
</protein>
<dbReference type="AlphaFoldDB" id="A0A518D540"/>
<feature type="chain" id="PRO_5021803133" evidence="1">
    <location>
        <begin position="27"/>
        <end position="306"/>
    </location>
</feature>
<dbReference type="Pfam" id="PF00248">
    <property type="entry name" value="Aldo_ket_red"/>
    <property type="match status" value="1"/>
</dbReference>
<reference evidence="3 4" key="1">
    <citation type="submission" date="2019-02" db="EMBL/GenBank/DDBJ databases">
        <title>Deep-cultivation of Planctomycetes and their phenomic and genomic characterization uncovers novel biology.</title>
        <authorList>
            <person name="Wiegand S."/>
            <person name="Jogler M."/>
            <person name="Boedeker C."/>
            <person name="Pinto D."/>
            <person name="Vollmers J."/>
            <person name="Rivas-Marin E."/>
            <person name="Kohn T."/>
            <person name="Peeters S.H."/>
            <person name="Heuer A."/>
            <person name="Rast P."/>
            <person name="Oberbeckmann S."/>
            <person name="Bunk B."/>
            <person name="Jeske O."/>
            <person name="Meyerdierks A."/>
            <person name="Storesund J.E."/>
            <person name="Kallscheuer N."/>
            <person name="Luecker S."/>
            <person name="Lage O.M."/>
            <person name="Pohl T."/>
            <person name="Merkel B.J."/>
            <person name="Hornburger P."/>
            <person name="Mueller R.-W."/>
            <person name="Bruemmer F."/>
            <person name="Labrenz M."/>
            <person name="Spormann A.M."/>
            <person name="Op den Camp H."/>
            <person name="Overmann J."/>
            <person name="Amann R."/>
            <person name="Jetten M.S.M."/>
            <person name="Mascher T."/>
            <person name="Medema M.H."/>
            <person name="Devos D.P."/>
            <person name="Kaster A.-K."/>
            <person name="Ovreas L."/>
            <person name="Rohde M."/>
            <person name="Galperin M.Y."/>
            <person name="Jogler C."/>
        </authorList>
    </citation>
    <scope>NUCLEOTIDE SEQUENCE [LARGE SCALE GENOMIC DNA]</scope>
    <source>
        <strain evidence="3 4">Pla163</strain>
    </source>
</reference>
<dbReference type="Proteomes" id="UP000319342">
    <property type="component" value="Chromosome"/>
</dbReference>
<dbReference type="CDD" id="cd19095">
    <property type="entry name" value="AKR_PA4992-like"/>
    <property type="match status" value="1"/>
</dbReference>
<keyword evidence="3" id="KW-0560">Oxidoreductase</keyword>
<name>A0A518D540_9BACT</name>
<evidence type="ECO:0000313" key="3">
    <source>
        <dbReference type="EMBL" id="QDU86588.1"/>
    </source>
</evidence>
<evidence type="ECO:0000259" key="2">
    <source>
        <dbReference type="Pfam" id="PF00248"/>
    </source>
</evidence>
<dbReference type="EMBL" id="CP036290">
    <property type="protein sequence ID" value="QDU86588.1"/>
    <property type="molecule type" value="Genomic_DNA"/>
</dbReference>
<dbReference type="InterPro" id="IPR023210">
    <property type="entry name" value="NADP_OxRdtase_dom"/>
</dbReference>
<dbReference type="PROSITE" id="PS51318">
    <property type="entry name" value="TAT"/>
    <property type="match status" value="1"/>
</dbReference>
<evidence type="ECO:0000256" key="1">
    <source>
        <dbReference type="SAM" id="SignalP"/>
    </source>
</evidence>
<gene>
    <name evidence="3" type="primary">yhdN</name>
    <name evidence="3" type="ORF">Pla163_37390</name>
</gene>
<feature type="signal peptide" evidence="1">
    <location>
        <begin position="1"/>
        <end position="26"/>
    </location>
</feature>
<dbReference type="PANTHER" id="PTHR43638">
    <property type="entry name" value="OXIDOREDUCTASE, ALDO/KETO REDUCTASE FAMILY PROTEIN"/>
    <property type="match status" value="1"/>
</dbReference>
<keyword evidence="1" id="KW-0732">Signal</keyword>